<reference evidence="3" key="1">
    <citation type="journal article" date="2019" name="Int. J. Syst. Evol. Microbiol.">
        <title>The Global Catalogue of Microorganisms (GCM) 10K type strain sequencing project: providing services to taxonomists for standard genome sequencing and annotation.</title>
        <authorList>
            <consortium name="The Broad Institute Genomics Platform"/>
            <consortium name="The Broad Institute Genome Sequencing Center for Infectious Disease"/>
            <person name="Wu L."/>
            <person name="Ma J."/>
        </authorList>
    </citation>
    <scope>NUCLEOTIDE SEQUENCE [LARGE SCALE GENOMIC DNA]</scope>
    <source>
        <strain evidence="3">CGMCC 4.7371</strain>
    </source>
</reference>
<evidence type="ECO:0000256" key="1">
    <source>
        <dbReference type="SAM" id="MobiDB-lite"/>
    </source>
</evidence>
<dbReference type="Proteomes" id="UP000655410">
    <property type="component" value="Unassembled WGS sequence"/>
</dbReference>
<proteinExistence type="predicted"/>
<feature type="compositionally biased region" description="Basic and acidic residues" evidence="1">
    <location>
        <begin position="1"/>
        <end position="13"/>
    </location>
</feature>
<dbReference type="PANTHER" id="PTHR43544:SF2">
    <property type="entry name" value="OXIDOREDUCTASE"/>
    <property type="match status" value="1"/>
</dbReference>
<protein>
    <submittedName>
        <fullName evidence="2">Oxidoreductase</fullName>
    </submittedName>
</protein>
<sequence length="521" mass="57372">MPHRDDQPQDDHPFGGPIDDAPLERIDPEELRIALKVLSEIPRLDPEHEDVRTMKRGASYMYKLIKKQRRSELRQEKQAHDQAIIEKTATGSPMRIDDETAGIPLVSTAKGAFAGELITARGCYICKQDFTLVDAFYHWLCPTCAAKSHEKRDQRTDLTGKRALLTGGRSKIGMYIALRLLRDGAHTTITTRFPKDAVRRFAAMEDSADWIDRLKVVGIDLRDPTQVISLTDDVAADGPLDIIINNACQTVRRLPGAYSHLIDGENAPLGTAESLGIKALPEMVTFDRISEAHPAAIAGALADTAVAHHEGESHEAALAAHNAASMTALALKAGNASLEQHLAGTAIDAGGLIPDIQDNNSWTQVLDEVDPLELLEVQFCNSIAPFLINSRLRPAMRQAIANGARRAYIVNVSAMEGQFSRRYKGPGHPHTNMAKAALNMMTRTSAGEYFETDRILMTAVDTGWITDERPHYEKLRIAAEGWHAPLDLVDGAARVYDPIVMGEQGHDIYGVFVKDYEPSPW</sequence>
<evidence type="ECO:0000313" key="2">
    <source>
        <dbReference type="EMBL" id="GGO88884.1"/>
    </source>
</evidence>
<name>A0ABQ2NAP1_9ACTN</name>
<dbReference type="Pfam" id="PF00106">
    <property type="entry name" value="adh_short"/>
    <property type="match status" value="1"/>
</dbReference>
<keyword evidence="3" id="KW-1185">Reference proteome</keyword>
<organism evidence="2 3">
    <name type="scientific">Nocardioides phosphati</name>
    <dbReference type="NCBI Taxonomy" id="1867775"/>
    <lineage>
        <taxon>Bacteria</taxon>
        <taxon>Bacillati</taxon>
        <taxon>Actinomycetota</taxon>
        <taxon>Actinomycetes</taxon>
        <taxon>Propionibacteriales</taxon>
        <taxon>Nocardioidaceae</taxon>
        <taxon>Nocardioides</taxon>
    </lineage>
</organism>
<gene>
    <name evidence="2" type="ORF">GCM10011584_16960</name>
</gene>
<dbReference type="InterPro" id="IPR051468">
    <property type="entry name" value="Fungal_SecMetab_SDRs"/>
</dbReference>
<feature type="region of interest" description="Disordered" evidence="1">
    <location>
        <begin position="1"/>
        <end position="23"/>
    </location>
</feature>
<dbReference type="RefSeq" id="WP_229662739.1">
    <property type="nucleotide sequence ID" value="NZ_BMNI01000003.1"/>
</dbReference>
<dbReference type="InterPro" id="IPR002347">
    <property type="entry name" value="SDR_fam"/>
</dbReference>
<accession>A0ABQ2NAP1</accession>
<evidence type="ECO:0000313" key="3">
    <source>
        <dbReference type="Proteomes" id="UP000655410"/>
    </source>
</evidence>
<comment type="caution">
    <text evidence="2">The sequence shown here is derived from an EMBL/GenBank/DDBJ whole genome shotgun (WGS) entry which is preliminary data.</text>
</comment>
<dbReference type="EMBL" id="BMNI01000003">
    <property type="protein sequence ID" value="GGO88884.1"/>
    <property type="molecule type" value="Genomic_DNA"/>
</dbReference>
<dbReference type="InterPro" id="IPR036291">
    <property type="entry name" value="NAD(P)-bd_dom_sf"/>
</dbReference>
<dbReference type="Gene3D" id="3.40.50.720">
    <property type="entry name" value="NAD(P)-binding Rossmann-like Domain"/>
    <property type="match status" value="2"/>
</dbReference>
<dbReference type="PANTHER" id="PTHR43544">
    <property type="entry name" value="SHORT-CHAIN DEHYDROGENASE/REDUCTASE"/>
    <property type="match status" value="1"/>
</dbReference>
<dbReference type="SUPFAM" id="SSF51735">
    <property type="entry name" value="NAD(P)-binding Rossmann-fold domains"/>
    <property type="match status" value="1"/>
</dbReference>